<dbReference type="AlphaFoldDB" id="A0A7R7VTT5"/>
<sequence>MASQNSRESLWSNFSFSGAAKHGCQPYLTKTITLYCREKKYGYAVPQHFVEQVPVLAASLNHLHVSPSLWLDKAEEDIGHTIVNWLYTGSYQTLHDPTVQGTARRQKEYRRSVKVYCVSIFYGMSGLASQALHYVRMFGDAVDIRIILDIAKEIFTKYRGRTDLFVGYIKYLKEKLNNMVQADEGFFKQEDFVKGFVQAPGFDKFMVQQMVSFYSDVIQDLKGNDIKGKVVKKQSRQATPVMARVDTGLWRSTRTRSSTLQPKSNSEPTNPSQPSFAPKK</sequence>
<reference evidence="2" key="2">
    <citation type="submission" date="2021-02" db="EMBL/GenBank/DDBJ databases">
        <title>Aspergillus chevalieri M1 genome sequence.</title>
        <authorList>
            <person name="Kadooka C."/>
            <person name="Mori K."/>
            <person name="Futagami T."/>
        </authorList>
    </citation>
    <scope>NUCLEOTIDE SEQUENCE</scope>
    <source>
        <strain evidence="2">M1</strain>
    </source>
</reference>
<dbReference type="Proteomes" id="UP000637239">
    <property type="component" value="Chromosome 6"/>
</dbReference>
<proteinExistence type="predicted"/>
<reference evidence="2" key="1">
    <citation type="submission" date="2021-01" db="EMBL/GenBank/DDBJ databases">
        <authorList>
            <consortium name="Aspergillus chevalieri M1 genome sequencing consortium"/>
            <person name="Kazuki M."/>
            <person name="Futagami T."/>
        </authorList>
    </citation>
    <scope>NUCLEOTIDE SEQUENCE</scope>
    <source>
        <strain evidence="2">M1</strain>
    </source>
</reference>
<dbReference type="GeneID" id="66985046"/>
<feature type="region of interest" description="Disordered" evidence="1">
    <location>
        <begin position="248"/>
        <end position="280"/>
    </location>
</feature>
<name>A0A7R7VTT5_ASPCH</name>
<keyword evidence="3" id="KW-1185">Reference proteome</keyword>
<protein>
    <recommendedName>
        <fullName evidence="4">BTB domain-containing protein</fullName>
    </recommendedName>
</protein>
<evidence type="ECO:0000313" key="2">
    <source>
        <dbReference type="EMBL" id="BCR90688.1"/>
    </source>
</evidence>
<dbReference type="PANTHER" id="PTHR37538:SF1">
    <property type="entry name" value="BTB DOMAIN-CONTAINING PROTEIN"/>
    <property type="match status" value="1"/>
</dbReference>
<dbReference type="EMBL" id="AP024421">
    <property type="protein sequence ID" value="BCR90688.1"/>
    <property type="molecule type" value="Genomic_DNA"/>
</dbReference>
<feature type="compositionally biased region" description="Polar residues" evidence="1">
    <location>
        <begin position="250"/>
        <end position="280"/>
    </location>
</feature>
<evidence type="ECO:0000256" key="1">
    <source>
        <dbReference type="SAM" id="MobiDB-lite"/>
    </source>
</evidence>
<evidence type="ECO:0008006" key="4">
    <source>
        <dbReference type="Google" id="ProtNLM"/>
    </source>
</evidence>
<dbReference type="RefSeq" id="XP_043139210.1">
    <property type="nucleotide sequence ID" value="XM_043281763.1"/>
</dbReference>
<gene>
    <name evidence="2" type="ORF">ACHE_60574A</name>
</gene>
<organism evidence="2 3">
    <name type="scientific">Aspergillus chevalieri</name>
    <name type="common">Eurotium chevalieri</name>
    <dbReference type="NCBI Taxonomy" id="182096"/>
    <lineage>
        <taxon>Eukaryota</taxon>
        <taxon>Fungi</taxon>
        <taxon>Dikarya</taxon>
        <taxon>Ascomycota</taxon>
        <taxon>Pezizomycotina</taxon>
        <taxon>Eurotiomycetes</taxon>
        <taxon>Eurotiomycetidae</taxon>
        <taxon>Eurotiales</taxon>
        <taxon>Aspergillaceae</taxon>
        <taxon>Aspergillus</taxon>
        <taxon>Aspergillus subgen. Aspergillus</taxon>
    </lineage>
</organism>
<dbReference type="KEGG" id="ache:ACHE_60574A"/>
<accession>A0A7R7VTT5</accession>
<dbReference type="PANTHER" id="PTHR37538">
    <property type="entry name" value="BTB DOMAIN-CONTAINING PROTEIN"/>
    <property type="match status" value="1"/>
</dbReference>
<evidence type="ECO:0000313" key="3">
    <source>
        <dbReference type="Proteomes" id="UP000637239"/>
    </source>
</evidence>